<evidence type="ECO:0000256" key="4">
    <source>
        <dbReference type="ARBA" id="ARBA00023125"/>
    </source>
</evidence>
<dbReference type="FunFam" id="1.10.10.10:FF:000163">
    <property type="entry name" value="MarR family transcriptional regulator"/>
    <property type="match status" value="1"/>
</dbReference>
<evidence type="ECO:0000313" key="7">
    <source>
        <dbReference type="EMBL" id="CAA0099390.1"/>
    </source>
</evidence>
<dbReference type="PRINTS" id="PR00598">
    <property type="entry name" value="HTHMARR"/>
</dbReference>
<comment type="subcellular location">
    <subcellularLocation>
        <location evidence="1">Cytoplasm</location>
    </subcellularLocation>
</comment>
<evidence type="ECO:0000256" key="2">
    <source>
        <dbReference type="ARBA" id="ARBA00022490"/>
    </source>
</evidence>
<dbReference type="Proteomes" id="UP000441399">
    <property type="component" value="Unassembled WGS sequence"/>
</dbReference>
<dbReference type="InterPro" id="IPR039422">
    <property type="entry name" value="MarR/SlyA-like"/>
</dbReference>
<evidence type="ECO:0000256" key="1">
    <source>
        <dbReference type="ARBA" id="ARBA00004496"/>
    </source>
</evidence>
<proteinExistence type="predicted"/>
<dbReference type="GO" id="GO:0005737">
    <property type="term" value="C:cytoplasm"/>
    <property type="evidence" value="ECO:0007669"/>
    <property type="project" value="UniProtKB-SubCell"/>
</dbReference>
<keyword evidence="5" id="KW-0804">Transcription</keyword>
<dbReference type="PANTHER" id="PTHR33164">
    <property type="entry name" value="TRANSCRIPTIONAL REGULATOR, MARR FAMILY"/>
    <property type="match status" value="1"/>
</dbReference>
<dbReference type="GO" id="GO:0006950">
    <property type="term" value="P:response to stress"/>
    <property type="evidence" value="ECO:0007669"/>
    <property type="project" value="TreeGrafter"/>
</dbReference>
<evidence type="ECO:0000256" key="3">
    <source>
        <dbReference type="ARBA" id="ARBA00023015"/>
    </source>
</evidence>
<evidence type="ECO:0000259" key="6">
    <source>
        <dbReference type="PROSITE" id="PS50995"/>
    </source>
</evidence>
<dbReference type="InterPro" id="IPR055166">
    <property type="entry name" value="Transc_reg_Sar_Rot_HTH"/>
</dbReference>
<keyword evidence="8" id="KW-1185">Reference proteome</keyword>
<accession>A0A5S9P7J4</accession>
<dbReference type="PANTHER" id="PTHR33164:SF5">
    <property type="entry name" value="ORGANIC HYDROPEROXIDE RESISTANCE TRANSCRIPTIONAL REGULATOR"/>
    <property type="match status" value="1"/>
</dbReference>
<keyword evidence="2" id="KW-0963">Cytoplasm</keyword>
<name>A0A5S9P7J4_9GAMM</name>
<organism evidence="7 8">
    <name type="scientific">BD1-7 clade bacterium</name>
    <dbReference type="NCBI Taxonomy" id="2029982"/>
    <lineage>
        <taxon>Bacteria</taxon>
        <taxon>Pseudomonadati</taxon>
        <taxon>Pseudomonadota</taxon>
        <taxon>Gammaproteobacteria</taxon>
        <taxon>Cellvibrionales</taxon>
        <taxon>Spongiibacteraceae</taxon>
        <taxon>BD1-7 clade</taxon>
    </lineage>
</organism>
<keyword evidence="3" id="KW-0805">Transcription regulation</keyword>
<evidence type="ECO:0000313" key="8">
    <source>
        <dbReference type="Proteomes" id="UP000441399"/>
    </source>
</evidence>
<dbReference type="InterPro" id="IPR036390">
    <property type="entry name" value="WH_DNA-bd_sf"/>
</dbReference>
<dbReference type="EMBL" id="CACSIO010000005">
    <property type="protein sequence ID" value="CAA0099390.1"/>
    <property type="molecule type" value="Genomic_DNA"/>
</dbReference>
<dbReference type="OrthoDB" id="9806864at2"/>
<dbReference type="Gene3D" id="1.10.10.10">
    <property type="entry name" value="Winged helix-like DNA-binding domain superfamily/Winged helix DNA-binding domain"/>
    <property type="match status" value="1"/>
</dbReference>
<dbReference type="SUPFAM" id="SSF46785">
    <property type="entry name" value="Winged helix' DNA-binding domain"/>
    <property type="match status" value="1"/>
</dbReference>
<keyword evidence="4" id="KW-0238">DNA-binding</keyword>
<dbReference type="InterPro" id="IPR036388">
    <property type="entry name" value="WH-like_DNA-bd_sf"/>
</dbReference>
<gene>
    <name evidence="7" type="primary">ohrR</name>
    <name evidence="7" type="ORF">OPDIPICF_04276</name>
</gene>
<reference evidence="7 8" key="1">
    <citation type="submission" date="2019-11" db="EMBL/GenBank/DDBJ databases">
        <authorList>
            <person name="Holert J."/>
        </authorList>
    </citation>
    <scope>NUCLEOTIDE SEQUENCE [LARGE SCALE GENOMIC DNA]</scope>
    <source>
        <strain evidence="7">SB11_3</strain>
    </source>
</reference>
<protein>
    <submittedName>
        <fullName evidence="7">Organic hydroperoxide resistance transcriptional regulator</fullName>
    </submittedName>
</protein>
<sequence length="161" mass="17897">MTNTKKTSLPLSDGEKALISIDNQVCFQLYTASRLMTKQYQPALKALDLTYPQYLVMLVLWEAADSGLKLTVSALGTRLFLDSGTLTPLIKRLESKGLLDKARDPNDERQVFVEITEKGLALSAKAPAVPQALMCDIKKTSIDTLIELRDQLKLLVEELTQ</sequence>
<dbReference type="PROSITE" id="PS50995">
    <property type="entry name" value="HTH_MARR_2"/>
    <property type="match status" value="1"/>
</dbReference>
<dbReference type="InterPro" id="IPR000835">
    <property type="entry name" value="HTH_MarR-typ"/>
</dbReference>
<dbReference type="GO" id="GO:0003700">
    <property type="term" value="F:DNA-binding transcription factor activity"/>
    <property type="evidence" value="ECO:0007669"/>
    <property type="project" value="InterPro"/>
</dbReference>
<dbReference type="SMART" id="SM00347">
    <property type="entry name" value="HTH_MARR"/>
    <property type="match status" value="1"/>
</dbReference>
<dbReference type="AlphaFoldDB" id="A0A5S9P7J4"/>
<evidence type="ECO:0000256" key="5">
    <source>
        <dbReference type="ARBA" id="ARBA00023163"/>
    </source>
</evidence>
<dbReference type="Pfam" id="PF22381">
    <property type="entry name" value="Staph_reg_Sar_Rot"/>
    <property type="match status" value="1"/>
</dbReference>
<dbReference type="GO" id="GO:0003677">
    <property type="term" value="F:DNA binding"/>
    <property type="evidence" value="ECO:0007669"/>
    <property type="project" value="UniProtKB-KW"/>
</dbReference>
<feature type="domain" description="HTH marR-type" evidence="6">
    <location>
        <begin position="22"/>
        <end position="161"/>
    </location>
</feature>